<organism evidence="9 10">
    <name type="scientific">Penicillium cosmopolitanum</name>
    <dbReference type="NCBI Taxonomy" id="1131564"/>
    <lineage>
        <taxon>Eukaryota</taxon>
        <taxon>Fungi</taxon>
        <taxon>Dikarya</taxon>
        <taxon>Ascomycota</taxon>
        <taxon>Pezizomycotina</taxon>
        <taxon>Eurotiomycetes</taxon>
        <taxon>Eurotiomycetidae</taxon>
        <taxon>Eurotiales</taxon>
        <taxon>Aspergillaceae</taxon>
        <taxon>Penicillium</taxon>
    </lineage>
</organism>
<keyword evidence="5" id="KW-0862">Zinc</keyword>
<evidence type="ECO:0000256" key="4">
    <source>
        <dbReference type="ARBA" id="ARBA00022771"/>
    </source>
</evidence>
<dbReference type="RefSeq" id="XP_056493694.1">
    <property type="nucleotide sequence ID" value="XM_056625112.1"/>
</dbReference>
<keyword evidence="3" id="KW-0677">Repeat</keyword>
<dbReference type="EMBL" id="JAPZBU010000003">
    <property type="protein sequence ID" value="KAJ5413838.1"/>
    <property type="molecule type" value="Genomic_DNA"/>
</dbReference>
<feature type="domain" description="Xylanolytic transcriptional activator regulatory" evidence="8">
    <location>
        <begin position="277"/>
        <end position="449"/>
    </location>
</feature>
<accession>A0A9X0BE92</accession>
<dbReference type="GO" id="GO:0008270">
    <property type="term" value="F:zinc ion binding"/>
    <property type="evidence" value="ECO:0007669"/>
    <property type="project" value="UniProtKB-KW"/>
</dbReference>
<reference evidence="9" key="2">
    <citation type="journal article" date="2023" name="IMA Fungus">
        <title>Comparative genomic study of the Penicillium genus elucidates a diverse pangenome and 15 lateral gene transfer events.</title>
        <authorList>
            <person name="Petersen C."/>
            <person name="Sorensen T."/>
            <person name="Nielsen M.R."/>
            <person name="Sondergaard T.E."/>
            <person name="Sorensen J.L."/>
            <person name="Fitzpatrick D.A."/>
            <person name="Frisvad J.C."/>
            <person name="Nielsen K.L."/>
        </authorList>
    </citation>
    <scope>NUCLEOTIDE SEQUENCE</scope>
    <source>
        <strain evidence="9">IBT 29677</strain>
    </source>
</reference>
<dbReference type="GO" id="GO:0000785">
    <property type="term" value="C:chromatin"/>
    <property type="evidence" value="ECO:0007669"/>
    <property type="project" value="TreeGrafter"/>
</dbReference>
<dbReference type="GO" id="GO:0000978">
    <property type="term" value="F:RNA polymerase II cis-regulatory region sequence-specific DNA binding"/>
    <property type="evidence" value="ECO:0007669"/>
    <property type="project" value="InterPro"/>
</dbReference>
<dbReference type="GO" id="GO:0000981">
    <property type="term" value="F:DNA-binding transcription factor activity, RNA polymerase II-specific"/>
    <property type="evidence" value="ECO:0007669"/>
    <property type="project" value="InterPro"/>
</dbReference>
<evidence type="ECO:0000256" key="5">
    <source>
        <dbReference type="ARBA" id="ARBA00022833"/>
    </source>
</evidence>
<keyword evidence="4" id="KW-0863">Zinc-finger</keyword>
<dbReference type="Pfam" id="PF04082">
    <property type="entry name" value="Fungal_trans"/>
    <property type="match status" value="1"/>
</dbReference>
<dbReference type="Proteomes" id="UP001147747">
    <property type="component" value="Unassembled WGS sequence"/>
</dbReference>
<dbReference type="OrthoDB" id="654211at2759"/>
<gene>
    <name evidence="9" type="ORF">N7509_000465</name>
</gene>
<keyword evidence="10" id="KW-1185">Reference proteome</keyword>
<keyword evidence="2" id="KW-0479">Metal-binding</keyword>
<proteinExistence type="predicted"/>
<sequence length="494" mass="55998">MFYAVTNRFTIMRIAMAIDSALYERAMSVDRARFAAMVAFRVVIAFRGGKECSYFMKSTRPSAQGFSASRLEATHDLFVSTDDLRSARDTMPLSLSTRISATLDVSECFAPDALDFVTEVEQCQPHNLGDSTSQPQKLSDNAAPSSTFDKRDRTDWENPAMREDMPITLFQTDTSLSREGYCTVGMDVSDVNLAARGFPSEFEYSLIGSDRVTGGSQQHLIIQDIVHEAAADFTVVPVRDAVTRSYKRRSLSEVVETCFDLSSVAHESSTHLLHSFITSFFENFYGLWPISWRQGFDYDSVEPFLYLTMTSIGAMYAGSSHATAYGMAVHQALRPILLNACLTCPENTIKMEEIFEATILTEVMSLYVGKFQESKYIREARVLVFFLKYDENESEETLARWIRMERRRRLAFSFLRCETYASILFNTRPLVSHHDFDLKIPCSEELWTYVGPDWREKLLTASQGANSYTMYADFIRTTVDGTFANFEALDATSK</sequence>
<evidence type="ECO:0000256" key="7">
    <source>
        <dbReference type="SAM" id="MobiDB-lite"/>
    </source>
</evidence>
<name>A0A9X0BE92_9EURO</name>
<dbReference type="GO" id="GO:0006351">
    <property type="term" value="P:DNA-templated transcription"/>
    <property type="evidence" value="ECO:0007669"/>
    <property type="project" value="InterPro"/>
</dbReference>
<feature type="region of interest" description="Disordered" evidence="7">
    <location>
        <begin position="125"/>
        <end position="157"/>
    </location>
</feature>
<evidence type="ECO:0000256" key="3">
    <source>
        <dbReference type="ARBA" id="ARBA00022737"/>
    </source>
</evidence>
<evidence type="ECO:0000313" key="9">
    <source>
        <dbReference type="EMBL" id="KAJ5413838.1"/>
    </source>
</evidence>
<evidence type="ECO:0000256" key="1">
    <source>
        <dbReference type="ARBA" id="ARBA00004123"/>
    </source>
</evidence>
<dbReference type="GeneID" id="81364092"/>
<reference evidence="9" key="1">
    <citation type="submission" date="2022-12" db="EMBL/GenBank/DDBJ databases">
        <authorList>
            <person name="Petersen C."/>
        </authorList>
    </citation>
    <scope>NUCLEOTIDE SEQUENCE</scope>
    <source>
        <strain evidence="9">IBT 29677</strain>
    </source>
</reference>
<evidence type="ECO:0000256" key="6">
    <source>
        <dbReference type="ARBA" id="ARBA00023242"/>
    </source>
</evidence>
<feature type="compositionally biased region" description="Polar residues" evidence="7">
    <location>
        <begin position="129"/>
        <end position="147"/>
    </location>
</feature>
<dbReference type="PANTHER" id="PTHR40626:SF11">
    <property type="entry name" value="ZINC FINGER PROTEIN YPR022C"/>
    <property type="match status" value="1"/>
</dbReference>
<dbReference type="GO" id="GO:0005634">
    <property type="term" value="C:nucleus"/>
    <property type="evidence" value="ECO:0007669"/>
    <property type="project" value="UniProtKB-SubCell"/>
</dbReference>
<comment type="subcellular location">
    <subcellularLocation>
        <location evidence="1">Nucleus</location>
    </subcellularLocation>
</comment>
<dbReference type="PANTHER" id="PTHR40626">
    <property type="entry name" value="MIP31509P"/>
    <property type="match status" value="1"/>
</dbReference>
<dbReference type="InterPro" id="IPR051059">
    <property type="entry name" value="VerF-like"/>
</dbReference>
<dbReference type="InterPro" id="IPR007219">
    <property type="entry name" value="XnlR_reg_dom"/>
</dbReference>
<comment type="caution">
    <text evidence="9">The sequence shown here is derived from an EMBL/GenBank/DDBJ whole genome shotgun (WGS) entry which is preliminary data.</text>
</comment>
<protein>
    <recommendedName>
        <fullName evidence="8">Xylanolytic transcriptional activator regulatory domain-containing protein</fullName>
    </recommendedName>
</protein>
<keyword evidence="6" id="KW-0539">Nucleus</keyword>
<feature type="compositionally biased region" description="Basic and acidic residues" evidence="7">
    <location>
        <begin position="148"/>
        <end position="157"/>
    </location>
</feature>
<evidence type="ECO:0000259" key="8">
    <source>
        <dbReference type="Pfam" id="PF04082"/>
    </source>
</evidence>
<dbReference type="AlphaFoldDB" id="A0A9X0BE92"/>
<evidence type="ECO:0000313" key="10">
    <source>
        <dbReference type="Proteomes" id="UP001147747"/>
    </source>
</evidence>
<evidence type="ECO:0000256" key="2">
    <source>
        <dbReference type="ARBA" id="ARBA00022723"/>
    </source>
</evidence>